<protein>
    <recommendedName>
        <fullName evidence="8">Spore germination protein</fullName>
    </recommendedName>
</protein>
<dbReference type="EMBL" id="CP022674">
    <property type="protein sequence ID" value="AXI30627.1"/>
    <property type="molecule type" value="Genomic_DNA"/>
</dbReference>
<comment type="subcellular location">
    <subcellularLocation>
        <location evidence="4">Cell membrane</location>
    </subcellularLocation>
    <subcellularLocation>
        <location evidence="1">Membrane</location>
        <topology evidence="1">Multi-pass membrane protein</topology>
    </subcellularLocation>
</comment>
<evidence type="ECO:0000256" key="1">
    <source>
        <dbReference type="ARBA" id="ARBA00004141"/>
    </source>
</evidence>
<proteinExistence type="inferred from homology"/>
<evidence type="ECO:0000256" key="5">
    <source>
        <dbReference type="SAM" id="Phobius"/>
    </source>
</evidence>
<name>A0AA86LWK4_PRIMG</name>
<dbReference type="PIRSF" id="PIRSF005690">
    <property type="entry name" value="GerBA"/>
    <property type="match status" value="1"/>
</dbReference>
<dbReference type="Proteomes" id="UP000253834">
    <property type="component" value="Chromosome"/>
</dbReference>
<dbReference type="GO" id="GO:0005886">
    <property type="term" value="C:plasma membrane"/>
    <property type="evidence" value="ECO:0007669"/>
    <property type="project" value="UniProtKB-SubCell"/>
</dbReference>
<evidence type="ECO:0000256" key="3">
    <source>
        <dbReference type="ARBA" id="ARBA00023136"/>
    </source>
</evidence>
<dbReference type="AlphaFoldDB" id="A0AA86LWK4"/>
<evidence type="ECO:0000256" key="2">
    <source>
        <dbReference type="ARBA" id="ARBA00005278"/>
    </source>
</evidence>
<dbReference type="GO" id="GO:0009847">
    <property type="term" value="P:spore germination"/>
    <property type="evidence" value="ECO:0007669"/>
    <property type="project" value="UniProtKB-UniRule"/>
</dbReference>
<accession>A0AA86LWK4</accession>
<dbReference type="InterPro" id="IPR004995">
    <property type="entry name" value="Spore_Ger"/>
</dbReference>
<dbReference type="PANTHER" id="PTHR22550:SF5">
    <property type="entry name" value="LEUCINE ZIPPER PROTEIN 4"/>
    <property type="match status" value="1"/>
</dbReference>
<feature type="transmembrane region" description="Helical" evidence="5">
    <location>
        <begin position="379"/>
        <end position="399"/>
    </location>
</feature>
<feature type="transmembrane region" description="Helical" evidence="5">
    <location>
        <begin position="285"/>
        <end position="308"/>
    </location>
</feature>
<dbReference type="Pfam" id="PF03323">
    <property type="entry name" value="GerA"/>
    <property type="match status" value="1"/>
</dbReference>
<feature type="transmembrane region" description="Helical" evidence="5">
    <location>
        <begin position="411"/>
        <end position="435"/>
    </location>
</feature>
<dbReference type="InterPro" id="IPR050768">
    <property type="entry name" value="UPF0353/GerABKA_families"/>
</dbReference>
<keyword evidence="5" id="KW-0812">Transmembrane</keyword>
<feature type="transmembrane region" description="Helical" evidence="5">
    <location>
        <begin position="355"/>
        <end position="373"/>
    </location>
</feature>
<keyword evidence="3 4" id="KW-0472">Membrane</keyword>
<evidence type="ECO:0000313" key="6">
    <source>
        <dbReference type="EMBL" id="AXI30627.1"/>
    </source>
</evidence>
<evidence type="ECO:0000256" key="4">
    <source>
        <dbReference type="PIRNR" id="PIRNR005690"/>
    </source>
</evidence>
<evidence type="ECO:0008006" key="8">
    <source>
        <dbReference type="Google" id="ProtNLM"/>
    </source>
</evidence>
<comment type="similarity">
    <text evidence="2 4">Belongs to the GerABKA family.</text>
</comment>
<organism evidence="6 7">
    <name type="scientific">Priestia megaterium</name>
    <name type="common">Bacillus megaterium</name>
    <dbReference type="NCBI Taxonomy" id="1404"/>
    <lineage>
        <taxon>Bacteria</taxon>
        <taxon>Bacillati</taxon>
        <taxon>Bacillota</taxon>
        <taxon>Bacilli</taxon>
        <taxon>Bacillales</taxon>
        <taxon>Bacillaceae</taxon>
        <taxon>Priestia</taxon>
    </lineage>
</organism>
<dbReference type="PANTHER" id="PTHR22550">
    <property type="entry name" value="SPORE GERMINATION PROTEIN"/>
    <property type="match status" value="1"/>
</dbReference>
<sequence>MMPSSSLEIYIERIKETLGNPTDLVIRNLSIKVNHQRVHTALVYIAGIVKEEEIEGYIIEPMQQLRINDAEDDIIHTLQHEIIQVKAVTVVKSLEELVKELLKGQTAILVEEHEEVLLGNTSMWKERAVDEAQGQRVAKGPVIGFNENLDTNISLLRKSIKSEELRFEKRTLGTITNTDICLVYLEKTVDKKVLKELNKRLEKINLQKVLESNYIEEFISDDFFTPFPLTLSTDRPDVVTGEITEGKVAILVEGTPYALVVPAVLIQFLQAPDDYYYKSGGFLRLFRALALILAIYLPALYIAFVNFHPGLLPGDLLISLISQREGKPLPLVIEVLLFMFLFQIILEGATRLPKTLVFVISIVGTIIIGQSAVEAGLVQPATLLVVSMSYIFSFVNPIVTLAPAVRTIRYVFILCAAFLGLYGLIMATLTLLFHLNHLRSFGVPYLSPISPFNSHDQRDTIFRAPFDETANPVHSFHHEEPVSKDNKQKGKGE</sequence>
<keyword evidence="5" id="KW-1133">Transmembrane helix</keyword>
<feature type="transmembrane region" description="Helical" evidence="5">
    <location>
        <begin position="328"/>
        <end position="346"/>
    </location>
</feature>
<evidence type="ECO:0000313" key="7">
    <source>
        <dbReference type="Proteomes" id="UP000253834"/>
    </source>
</evidence>
<reference evidence="6 7" key="1">
    <citation type="submission" date="2017-07" db="EMBL/GenBank/DDBJ databases">
        <title>Isolation and development of strain Bacillus megaterium SR7 for enhanced growth and metabolite production under supercritical carbon dioxide.</title>
        <authorList>
            <person name="Freedman A.J.E."/>
            <person name="Peet K.C."/>
            <person name="Boock J.T."/>
            <person name="Penn K."/>
            <person name="Prather K.L.J."/>
            <person name="Thompson J.R."/>
        </authorList>
    </citation>
    <scope>NUCLEOTIDE SEQUENCE [LARGE SCALE GENOMIC DNA]</scope>
    <source>
        <strain evidence="6 7">SR7</strain>
    </source>
</reference>
<gene>
    <name evidence="6" type="ORF">CIB87_16950</name>
</gene>